<dbReference type="AlphaFoldDB" id="X0TLV3"/>
<name>X0TLV3_9ZZZZ</name>
<dbReference type="PANTHER" id="PTHR30558">
    <property type="entry name" value="EXBD MEMBRANE COMPONENT OF PMF-DRIVEN MACROMOLECULE IMPORT SYSTEM"/>
    <property type="match status" value="1"/>
</dbReference>
<evidence type="ECO:0000313" key="7">
    <source>
        <dbReference type="EMBL" id="GAF94229.1"/>
    </source>
</evidence>
<accession>X0TLV3</accession>
<proteinExistence type="predicted"/>
<sequence length="143" mass="15652">MSGTFHLRRRTKKHLDLDVSAFADVAFLLIIFFILTTTFLKPAGSKVDIPAGATDPNKKQDANLTISLVGETIHFGPRGREMAIDELRAALLLENFPAKPESRRIVIVNSAPDVPYDLYFKVVMAIDGAGGVLALLEEEESSP</sequence>
<dbReference type="InterPro" id="IPR003400">
    <property type="entry name" value="ExbD"/>
</dbReference>
<dbReference type="GO" id="GO:0005886">
    <property type="term" value="C:plasma membrane"/>
    <property type="evidence" value="ECO:0007669"/>
    <property type="project" value="UniProtKB-SubCell"/>
</dbReference>
<organism evidence="7">
    <name type="scientific">marine sediment metagenome</name>
    <dbReference type="NCBI Taxonomy" id="412755"/>
    <lineage>
        <taxon>unclassified sequences</taxon>
        <taxon>metagenomes</taxon>
        <taxon>ecological metagenomes</taxon>
    </lineage>
</organism>
<evidence type="ECO:0000256" key="5">
    <source>
        <dbReference type="ARBA" id="ARBA00023136"/>
    </source>
</evidence>
<keyword evidence="4 6" id="KW-1133">Transmembrane helix</keyword>
<comment type="caution">
    <text evidence="7">The sequence shown here is derived from an EMBL/GenBank/DDBJ whole genome shotgun (WGS) entry which is preliminary data.</text>
</comment>
<comment type="subcellular location">
    <subcellularLocation>
        <location evidence="1">Cell membrane</location>
        <topology evidence="1">Single-pass membrane protein</topology>
    </subcellularLocation>
</comment>
<keyword evidence="2" id="KW-1003">Cell membrane</keyword>
<dbReference type="EMBL" id="BARS01010497">
    <property type="protein sequence ID" value="GAF94229.1"/>
    <property type="molecule type" value="Genomic_DNA"/>
</dbReference>
<keyword evidence="5 6" id="KW-0472">Membrane</keyword>
<evidence type="ECO:0000256" key="4">
    <source>
        <dbReference type="ARBA" id="ARBA00022989"/>
    </source>
</evidence>
<feature type="transmembrane region" description="Helical" evidence="6">
    <location>
        <begin position="21"/>
        <end position="40"/>
    </location>
</feature>
<evidence type="ECO:0008006" key="8">
    <source>
        <dbReference type="Google" id="ProtNLM"/>
    </source>
</evidence>
<dbReference type="Pfam" id="PF02472">
    <property type="entry name" value="ExbD"/>
    <property type="match status" value="1"/>
</dbReference>
<evidence type="ECO:0000256" key="1">
    <source>
        <dbReference type="ARBA" id="ARBA00004162"/>
    </source>
</evidence>
<protein>
    <recommendedName>
        <fullName evidence="8">Biopolymer transporter ExbD</fullName>
    </recommendedName>
</protein>
<evidence type="ECO:0000256" key="2">
    <source>
        <dbReference type="ARBA" id="ARBA00022475"/>
    </source>
</evidence>
<evidence type="ECO:0000256" key="6">
    <source>
        <dbReference type="SAM" id="Phobius"/>
    </source>
</evidence>
<keyword evidence="3 6" id="KW-0812">Transmembrane</keyword>
<gene>
    <name evidence="7" type="ORF">S01H1_19434</name>
</gene>
<reference evidence="7" key="1">
    <citation type="journal article" date="2014" name="Front. Microbiol.">
        <title>High frequency of phylogenetically diverse reductive dehalogenase-homologous genes in deep subseafloor sedimentary metagenomes.</title>
        <authorList>
            <person name="Kawai M."/>
            <person name="Futagami T."/>
            <person name="Toyoda A."/>
            <person name="Takaki Y."/>
            <person name="Nishi S."/>
            <person name="Hori S."/>
            <person name="Arai W."/>
            <person name="Tsubouchi T."/>
            <person name="Morono Y."/>
            <person name="Uchiyama I."/>
            <person name="Ito T."/>
            <person name="Fujiyama A."/>
            <person name="Inagaki F."/>
            <person name="Takami H."/>
        </authorList>
    </citation>
    <scope>NUCLEOTIDE SEQUENCE</scope>
    <source>
        <strain evidence="7">Expedition CK06-06</strain>
    </source>
</reference>
<evidence type="ECO:0000256" key="3">
    <source>
        <dbReference type="ARBA" id="ARBA00022692"/>
    </source>
</evidence>
<dbReference type="GO" id="GO:0022857">
    <property type="term" value="F:transmembrane transporter activity"/>
    <property type="evidence" value="ECO:0007669"/>
    <property type="project" value="InterPro"/>
</dbReference>